<dbReference type="AlphaFoldDB" id="A0A7S0RB33"/>
<protein>
    <recommendedName>
        <fullName evidence="1">Rad60/SUMO-like domain-containing protein</fullName>
    </recommendedName>
</protein>
<name>A0A7S0RB33_9CHLO</name>
<feature type="domain" description="Rad60/SUMO-like" evidence="1">
    <location>
        <begin position="25"/>
        <end position="96"/>
    </location>
</feature>
<dbReference type="InterPro" id="IPR029071">
    <property type="entry name" value="Ubiquitin-like_domsf"/>
</dbReference>
<reference evidence="2" key="1">
    <citation type="submission" date="2021-01" db="EMBL/GenBank/DDBJ databases">
        <authorList>
            <person name="Corre E."/>
            <person name="Pelletier E."/>
            <person name="Niang G."/>
            <person name="Scheremetjew M."/>
            <person name="Finn R."/>
            <person name="Kale V."/>
            <person name="Holt S."/>
            <person name="Cochrane G."/>
            <person name="Meng A."/>
            <person name="Brown T."/>
            <person name="Cohen L."/>
        </authorList>
    </citation>
    <scope>NUCLEOTIDE SEQUENCE</scope>
    <source>
        <strain evidence="2">SAG 11-49</strain>
    </source>
</reference>
<evidence type="ECO:0000313" key="2">
    <source>
        <dbReference type="EMBL" id="CAD8671746.1"/>
    </source>
</evidence>
<dbReference type="SUPFAM" id="SSF54236">
    <property type="entry name" value="Ubiquitin-like"/>
    <property type="match status" value="1"/>
</dbReference>
<dbReference type="Pfam" id="PF11976">
    <property type="entry name" value="Rad60-SLD"/>
    <property type="match status" value="1"/>
</dbReference>
<evidence type="ECO:0000259" key="1">
    <source>
        <dbReference type="Pfam" id="PF11976"/>
    </source>
</evidence>
<dbReference type="EMBL" id="HBFB01008642">
    <property type="protein sequence ID" value="CAD8671746.1"/>
    <property type="molecule type" value="Transcribed_RNA"/>
</dbReference>
<gene>
    <name evidence="2" type="ORF">CLEI1391_LOCUS4880</name>
</gene>
<proteinExistence type="predicted"/>
<sequence>MHQVQAAAAPGGAAPAVPRPAGSFEVIIRDLSGNEVHAIIKPSTRLHHLLDSYCARQALDRRTVKFFFEGSRVDLDRYADSRPADLGIEEGDVIECVSEQIGD</sequence>
<dbReference type="InterPro" id="IPR022617">
    <property type="entry name" value="Rad60/SUMO-like_dom"/>
</dbReference>
<dbReference type="Gene3D" id="3.10.20.90">
    <property type="entry name" value="Phosphatidylinositol 3-kinase Catalytic Subunit, Chain A, domain 1"/>
    <property type="match status" value="1"/>
</dbReference>
<accession>A0A7S0RB33</accession>
<organism evidence="2">
    <name type="scientific">Chlamydomonas leiostraca</name>
    <dbReference type="NCBI Taxonomy" id="1034604"/>
    <lineage>
        <taxon>Eukaryota</taxon>
        <taxon>Viridiplantae</taxon>
        <taxon>Chlorophyta</taxon>
        <taxon>core chlorophytes</taxon>
        <taxon>Chlorophyceae</taxon>
        <taxon>CS clade</taxon>
        <taxon>Chlamydomonadales</taxon>
        <taxon>Chlamydomonadaceae</taxon>
        <taxon>Chlamydomonas</taxon>
    </lineage>
</organism>
<dbReference type="PANTHER" id="PTHR10562">
    <property type="entry name" value="SMALL UBIQUITIN-RELATED MODIFIER"/>
    <property type="match status" value="1"/>
</dbReference>